<keyword evidence="3" id="KW-1185">Reference proteome</keyword>
<gene>
    <name evidence="2" type="ORF">APZ42_003123</name>
</gene>
<feature type="non-terminal residue" evidence="2">
    <location>
        <position position="163"/>
    </location>
</feature>
<proteinExistence type="predicted"/>
<feature type="compositionally biased region" description="Basic and acidic residues" evidence="1">
    <location>
        <begin position="124"/>
        <end position="133"/>
    </location>
</feature>
<protein>
    <submittedName>
        <fullName evidence="2">YejA-like protein</fullName>
    </submittedName>
</protein>
<evidence type="ECO:0000313" key="3">
    <source>
        <dbReference type="Proteomes" id="UP000076858"/>
    </source>
</evidence>
<dbReference type="AlphaFoldDB" id="A0A162CXF3"/>
<dbReference type="Proteomes" id="UP000076858">
    <property type="component" value="Unassembled WGS sequence"/>
</dbReference>
<feature type="non-terminal residue" evidence="2">
    <location>
        <position position="1"/>
    </location>
</feature>
<feature type="region of interest" description="Disordered" evidence="1">
    <location>
        <begin position="18"/>
        <end position="163"/>
    </location>
</feature>
<evidence type="ECO:0000256" key="1">
    <source>
        <dbReference type="SAM" id="MobiDB-lite"/>
    </source>
</evidence>
<organism evidence="2 3">
    <name type="scientific">Daphnia magna</name>
    <dbReference type="NCBI Taxonomy" id="35525"/>
    <lineage>
        <taxon>Eukaryota</taxon>
        <taxon>Metazoa</taxon>
        <taxon>Ecdysozoa</taxon>
        <taxon>Arthropoda</taxon>
        <taxon>Crustacea</taxon>
        <taxon>Branchiopoda</taxon>
        <taxon>Diplostraca</taxon>
        <taxon>Cladocera</taxon>
        <taxon>Anomopoda</taxon>
        <taxon>Daphniidae</taxon>
        <taxon>Daphnia</taxon>
    </lineage>
</organism>
<accession>A0A162CXF3</accession>
<name>A0A162CXF3_9CRUS</name>
<feature type="compositionally biased region" description="Basic and acidic residues" evidence="1">
    <location>
        <begin position="79"/>
        <end position="90"/>
    </location>
</feature>
<feature type="compositionally biased region" description="Basic residues" evidence="1">
    <location>
        <begin position="150"/>
        <end position="163"/>
    </location>
</feature>
<sequence>LCAHPLVLLELRAGILGPARPGGAGDPGAFPRPGPRRGLHQGVRAAVDRRQRQPARQPARRLRPVEGGRLGDQGPPLGAREDRRGDELRDPAVAAHLGADRAAVRQEPGAPGHPGAGAHGRQRPVPEAHGDLRLRRHRGGVRPVAVARQRAARHVVVGRRQGR</sequence>
<dbReference type="EMBL" id="LRGB01009554">
    <property type="protein sequence ID" value="KZS00544.1"/>
    <property type="molecule type" value="Genomic_DNA"/>
</dbReference>
<comment type="caution">
    <text evidence="2">The sequence shown here is derived from an EMBL/GenBank/DDBJ whole genome shotgun (WGS) entry which is preliminary data.</text>
</comment>
<reference evidence="2 3" key="1">
    <citation type="submission" date="2016-03" db="EMBL/GenBank/DDBJ databases">
        <title>EvidentialGene: Evidence-directed Construction of Genes on Genomes.</title>
        <authorList>
            <person name="Gilbert D.G."/>
            <person name="Choi J.-H."/>
            <person name="Mockaitis K."/>
            <person name="Colbourne J."/>
            <person name="Pfrender M."/>
        </authorList>
    </citation>
    <scope>NUCLEOTIDE SEQUENCE [LARGE SCALE GENOMIC DNA]</scope>
    <source>
        <strain evidence="2 3">Xinb3</strain>
        <tissue evidence="2">Complete organism</tissue>
    </source>
</reference>
<evidence type="ECO:0000313" key="2">
    <source>
        <dbReference type="EMBL" id="KZS00544.1"/>
    </source>
</evidence>